<evidence type="ECO:0000256" key="2">
    <source>
        <dbReference type="ARBA" id="ARBA00004496"/>
    </source>
</evidence>
<keyword evidence="4" id="KW-1003">Cell membrane</keyword>
<dbReference type="PANTHER" id="PTHR30505">
    <property type="entry name" value="FRUCTOSE-LIKE PERMEASE"/>
    <property type="match status" value="1"/>
</dbReference>
<comment type="caution">
    <text evidence="17">The sequence shown here is derived from an EMBL/GenBank/DDBJ whole genome shotgun (WGS) entry which is preliminary data.</text>
</comment>
<dbReference type="NCBIfam" id="TIGR01427">
    <property type="entry name" value="PTS_IIC_fructo"/>
    <property type="match status" value="1"/>
</dbReference>
<dbReference type="PROSITE" id="PS51104">
    <property type="entry name" value="PTS_EIIC_TYPE_2"/>
    <property type="match status" value="1"/>
</dbReference>
<keyword evidence="6" id="KW-0762">Sugar transport</keyword>
<keyword evidence="8" id="KW-0598">Phosphotransferase system</keyword>
<keyword evidence="9 13" id="KW-0812">Transmembrane</keyword>
<feature type="domain" description="PTS EIIA type-2" evidence="14">
    <location>
        <begin position="5"/>
        <end position="149"/>
    </location>
</feature>
<dbReference type="PROSITE" id="PS51094">
    <property type="entry name" value="PTS_EIIA_TYPE_2"/>
    <property type="match status" value="1"/>
</dbReference>
<dbReference type="Pfam" id="PF02378">
    <property type="entry name" value="PTS_EIIC"/>
    <property type="match status" value="1"/>
</dbReference>
<dbReference type="InterPro" id="IPR013011">
    <property type="entry name" value="PTS_EIIB_2"/>
</dbReference>
<gene>
    <name evidence="17" type="ORF">D3Z33_06420</name>
</gene>
<evidence type="ECO:0000256" key="12">
    <source>
        <dbReference type="SAM" id="Coils"/>
    </source>
</evidence>
<evidence type="ECO:0000256" key="10">
    <source>
        <dbReference type="ARBA" id="ARBA00022989"/>
    </source>
</evidence>
<feature type="coiled-coil region" evidence="12">
    <location>
        <begin position="139"/>
        <end position="166"/>
    </location>
</feature>
<dbReference type="NCBIfam" id="TIGR00829">
    <property type="entry name" value="FRU"/>
    <property type="match status" value="1"/>
</dbReference>
<dbReference type="CDD" id="cd00211">
    <property type="entry name" value="PTS_IIA_fru"/>
    <property type="match status" value="1"/>
</dbReference>
<dbReference type="CDD" id="cd05569">
    <property type="entry name" value="PTS_IIB_fructose"/>
    <property type="match status" value="1"/>
</dbReference>
<dbReference type="OrthoDB" id="9782569at2"/>
<dbReference type="InterPro" id="IPR013014">
    <property type="entry name" value="PTS_EIIC_2"/>
</dbReference>
<dbReference type="PROSITE" id="PS51099">
    <property type="entry name" value="PTS_EIIB_TYPE_2"/>
    <property type="match status" value="1"/>
</dbReference>
<reference evidence="17 18" key="1">
    <citation type="submission" date="2018-08" db="EMBL/GenBank/DDBJ databases">
        <title>Murine metabolic-syndrome-specific gut microbial biobank.</title>
        <authorList>
            <person name="Liu C."/>
        </authorList>
    </citation>
    <scope>NUCLEOTIDE SEQUENCE [LARGE SCALE GENOMIC DNA]</scope>
    <source>
        <strain evidence="17 18">583</strain>
    </source>
</reference>
<dbReference type="NCBIfam" id="TIGR00848">
    <property type="entry name" value="fruA"/>
    <property type="match status" value="1"/>
</dbReference>
<feature type="domain" description="PTS EIIB type-2" evidence="15">
    <location>
        <begin position="170"/>
        <end position="265"/>
    </location>
</feature>
<dbReference type="InterPro" id="IPR004715">
    <property type="entry name" value="PTS_IIA_fruc"/>
</dbReference>
<dbReference type="GO" id="GO:0005351">
    <property type="term" value="F:carbohydrate:proton symporter activity"/>
    <property type="evidence" value="ECO:0007669"/>
    <property type="project" value="InterPro"/>
</dbReference>
<evidence type="ECO:0000256" key="3">
    <source>
        <dbReference type="ARBA" id="ARBA00022448"/>
    </source>
</evidence>
<dbReference type="FunFam" id="3.40.50.2300:FF:000014">
    <property type="entry name" value="PTS system fructose-like transporter subunit IIB"/>
    <property type="match status" value="1"/>
</dbReference>
<sequence length="627" mass="66528">MKITELIKNDTIILELESIKKEDALDELINKLDEADRLNDKQEYKKEILKRESEGTTGIGEGVAIPHAKTNAVKTPSIAFGRSKDGIDFDSLDGEPTHLFFMIAASEGAHNDHLKTLQKLSTFLMDESFRKELLIADTKKEILDIIDKKQIEKEGLEKEKPKVEQKREKILAVTACPTGIAHTYMAADALKSKAEKMNVDIKVETNGSTGVENRLTDKEIREATAIIVSADTKVEMNRFHGKVVIQTPVSDAIKQPGALIERALEKNGDVYEAKETSTSTKSQSTGKGIYRNLMNGVSNMLPFVVGGGILIALAFLFDFNNAGADNYGSGNEIAAFFNTLGGTAFSFMLPILAGFIASSIGDRPALAPGFVGGALAANGKAGFLGALLAGFLAGYVVKMLRKLFSNLPQSLEGIKPVLLFPLFGILIVGAIMNFIVVPPVEWLNTGLNSWLSGLGGANKLLLGLILGGMMAVDMGGPVNKAAYVFGVASVAEGNGHIMAAVMAGGMVPPLGIALATTFFKDKFTEKEIDAGKTNYVMGLSFITEGAIPFAAADPKGVIPSIIAGSAIAGGLSAVFGASSPAPHGGIFVFPVVTNWLLYIIAILVGSIITALLLKVLKKPVALGEVES</sequence>
<dbReference type="PANTHER" id="PTHR30505:SF28">
    <property type="entry name" value="PTS SYSTEM 2-O-ALPHA-MANNOSYL-D-GLYCERATE-SPECIFIC EIIABC COMPONENT"/>
    <property type="match status" value="1"/>
</dbReference>
<dbReference type="Proteomes" id="UP000467132">
    <property type="component" value="Unassembled WGS sequence"/>
</dbReference>
<feature type="transmembrane region" description="Helical" evidence="13">
    <location>
        <begin position="595"/>
        <end position="613"/>
    </location>
</feature>
<keyword evidence="11 13" id="KW-0472">Membrane</keyword>
<dbReference type="InterPro" id="IPR002178">
    <property type="entry name" value="PTS_EIIA_type-2_dom"/>
</dbReference>
<dbReference type="GO" id="GO:0005886">
    <property type="term" value="C:plasma membrane"/>
    <property type="evidence" value="ECO:0007669"/>
    <property type="project" value="UniProtKB-SubCell"/>
</dbReference>
<dbReference type="InterPro" id="IPR006327">
    <property type="entry name" value="PTS_IIC_fruc"/>
</dbReference>
<keyword evidence="10 13" id="KW-1133">Transmembrane helix</keyword>
<dbReference type="GO" id="GO:0022877">
    <property type="term" value="F:protein-N(PI)-phosphohistidine-fructose phosphotransferase system transporter activity"/>
    <property type="evidence" value="ECO:0007669"/>
    <property type="project" value="InterPro"/>
</dbReference>
<keyword evidence="18" id="KW-1185">Reference proteome</keyword>
<dbReference type="PROSITE" id="PS00372">
    <property type="entry name" value="PTS_EIIA_TYPE_2_HIS"/>
    <property type="match status" value="1"/>
</dbReference>
<evidence type="ECO:0000256" key="1">
    <source>
        <dbReference type="ARBA" id="ARBA00004429"/>
    </source>
</evidence>
<evidence type="ECO:0000259" key="14">
    <source>
        <dbReference type="PROSITE" id="PS51094"/>
    </source>
</evidence>
<dbReference type="SUPFAM" id="SSF52794">
    <property type="entry name" value="PTS system IIB component-like"/>
    <property type="match status" value="1"/>
</dbReference>
<dbReference type="Pfam" id="PF00359">
    <property type="entry name" value="PTS_EIIA_2"/>
    <property type="match status" value="1"/>
</dbReference>
<evidence type="ECO:0000256" key="11">
    <source>
        <dbReference type="ARBA" id="ARBA00023136"/>
    </source>
</evidence>
<feature type="transmembrane region" description="Helical" evidence="13">
    <location>
        <begin position="417"/>
        <end position="437"/>
    </location>
</feature>
<evidence type="ECO:0000256" key="6">
    <source>
        <dbReference type="ARBA" id="ARBA00022597"/>
    </source>
</evidence>
<keyword evidence="12" id="KW-0175">Coiled coil</keyword>
<evidence type="ECO:0000259" key="16">
    <source>
        <dbReference type="PROSITE" id="PS51104"/>
    </source>
</evidence>
<proteinExistence type="predicted"/>
<protein>
    <submittedName>
        <fullName evidence="17">PTS fructose transporter subunit IIA</fullName>
    </submittedName>
</protein>
<dbReference type="InterPro" id="IPR050864">
    <property type="entry name" value="Bacterial_PTS_Sugar_Transport"/>
</dbReference>
<dbReference type="Gene3D" id="3.40.930.10">
    <property type="entry name" value="Mannitol-specific EII, Chain A"/>
    <property type="match status" value="1"/>
</dbReference>
<organism evidence="17 18">
    <name type="scientific">Senegalia massiliensis</name>
    <dbReference type="NCBI Taxonomy" id="1720316"/>
    <lineage>
        <taxon>Bacteria</taxon>
        <taxon>Bacillati</taxon>
        <taxon>Bacillota</taxon>
        <taxon>Clostridia</taxon>
        <taxon>Eubacteriales</taxon>
        <taxon>Clostridiaceae</taxon>
        <taxon>Senegalia</taxon>
    </lineage>
</organism>
<evidence type="ECO:0000313" key="17">
    <source>
        <dbReference type="EMBL" id="NBI06496.1"/>
    </source>
</evidence>
<feature type="transmembrane region" description="Helical" evidence="13">
    <location>
        <begin position="333"/>
        <end position="357"/>
    </location>
</feature>
<dbReference type="FunFam" id="3.40.930.10:FF:000009">
    <property type="entry name" value="PTS system, fructose specific IIABC component"/>
    <property type="match status" value="1"/>
</dbReference>
<comment type="subcellular location">
    <subcellularLocation>
        <location evidence="1">Cell inner membrane</location>
        <topology evidence="1">Multi-pass membrane protein</topology>
    </subcellularLocation>
    <subcellularLocation>
        <location evidence="2">Cytoplasm</location>
    </subcellularLocation>
</comment>
<dbReference type="AlphaFoldDB" id="A0A845QYA4"/>
<dbReference type="GO" id="GO:0005737">
    <property type="term" value="C:cytoplasm"/>
    <property type="evidence" value="ECO:0007669"/>
    <property type="project" value="UniProtKB-SubCell"/>
</dbReference>
<feature type="coiled-coil region" evidence="12">
    <location>
        <begin position="18"/>
        <end position="52"/>
    </location>
</feature>
<evidence type="ECO:0000313" key="18">
    <source>
        <dbReference type="Proteomes" id="UP000467132"/>
    </source>
</evidence>
<dbReference type="GO" id="GO:0009401">
    <property type="term" value="P:phosphoenolpyruvate-dependent sugar phosphotransferase system"/>
    <property type="evidence" value="ECO:0007669"/>
    <property type="project" value="UniProtKB-KW"/>
</dbReference>
<evidence type="ECO:0000256" key="9">
    <source>
        <dbReference type="ARBA" id="ARBA00022692"/>
    </source>
</evidence>
<evidence type="ECO:0000256" key="7">
    <source>
        <dbReference type="ARBA" id="ARBA00022679"/>
    </source>
</evidence>
<dbReference type="SUPFAM" id="SSF55804">
    <property type="entry name" value="Phoshotransferase/anion transport protein"/>
    <property type="match status" value="1"/>
</dbReference>
<evidence type="ECO:0000256" key="8">
    <source>
        <dbReference type="ARBA" id="ARBA00022683"/>
    </source>
</evidence>
<dbReference type="EMBL" id="QXXA01000006">
    <property type="protein sequence ID" value="NBI06496.1"/>
    <property type="molecule type" value="Genomic_DNA"/>
</dbReference>
<accession>A0A845QYA4</accession>
<dbReference type="Gene3D" id="3.40.50.2300">
    <property type="match status" value="1"/>
</dbReference>
<evidence type="ECO:0000259" key="15">
    <source>
        <dbReference type="PROSITE" id="PS51099"/>
    </source>
</evidence>
<feature type="transmembrane region" description="Helical" evidence="13">
    <location>
        <begin position="300"/>
        <end position="321"/>
    </location>
</feature>
<dbReference type="GO" id="GO:0090563">
    <property type="term" value="F:protein-phosphocysteine-sugar phosphotransferase activity"/>
    <property type="evidence" value="ECO:0007669"/>
    <property type="project" value="TreeGrafter"/>
</dbReference>
<dbReference type="RefSeq" id="WP_160196972.1">
    <property type="nucleotide sequence ID" value="NZ_QXXA01000006.1"/>
</dbReference>
<feature type="transmembrane region" description="Helical" evidence="13">
    <location>
        <begin position="377"/>
        <end position="397"/>
    </location>
</feature>
<keyword evidence="3" id="KW-0813">Transport</keyword>
<dbReference type="InterPro" id="IPR003501">
    <property type="entry name" value="PTS_EIIB_2/3"/>
</dbReference>
<dbReference type="InterPro" id="IPR036095">
    <property type="entry name" value="PTS_EIIB-like_sf"/>
</dbReference>
<name>A0A845QYA4_9CLOT</name>
<evidence type="ECO:0000256" key="13">
    <source>
        <dbReference type="SAM" id="Phobius"/>
    </source>
</evidence>
<evidence type="ECO:0000256" key="5">
    <source>
        <dbReference type="ARBA" id="ARBA00022553"/>
    </source>
</evidence>
<dbReference type="InterPro" id="IPR003352">
    <property type="entry name" value="PTS_EIIC"/>
</dbReference>
<dbReference type="Pfam" id="PF02302">
    <property type="entry name" value="PTS_IIB"/>
    <property type="match status" value="1"/>
</dbReference>
<feature type="transmembrane region" description="Helical" evidence="13">
    <location>
        <begin position="557"/>
        <end position="575"/>
    </location>
</feature>
<keyword evidence="5" id="KW-0597">Phosphoprotein</keyword>
<keyword evidence="7" id="KW-0808">Transferase</keyword>
<dbReference type="InterPro" id="IPR016152">
    <property type="entry name" value="PTrfase/Anion_transptr"/>
</dbReference>
<evidence type="ECO:0000256" key="4">
    <source>
        <dbReference type="ARBA" id="ARBA00022475"/>
    </source>
</evidence>
<feature type="transmembrane region" description="Helical" evidence="13">
    <location>
        <begin position="449"/>
        <end position="472"/>
    </location>
</feature>
<feature type="domain" description="PTS EIIC type-2" evidence="16">
    <location>
        <begin position="289"/>
        <end position="626"/>
    </location>
</feature>
<dbReference type="InterPro" id="IPR003353">
    <property type="entry name" value="PTS_IIB_fruc"/>
</dbReference>